<dbReference type="GO" id="GO:0071555">
    <property type="term" value="P:cell wall organization"/>
    <property type="evidence" value="ECO:0007669"/>
    <property type="project" value="UniProtKB-KW"/>
</dbReference>
<keyword evidence="4" id="KW-0964">Secreted</keyword>
<dbReference type="InterPro" id="IPR006626">
    <property type="entry name" value="PbH1"/>
</dbReference>
<evidence type="ECO:0000256" key="5">
    <source>
        <dbReference type="ARBA" id="ARBA00022801"/>
    </source>
</evidence>
<comment type="caution">
    <text evidence="11">The sequence shown here is derived from an EMBL/GenBank/DDBJ whole genome shotgun (WGS) entry which is preliminary data.</text>
</comment>
<evidence type="ECO:0008006" key="13">
    <source>
        <dbReference type="Google" id="ProtNLM"/>
    </source>
</evidence>
<accession>A0A835I9W0</accession>
<evidence type="ECO:0000256" key="6">
    <source>
        <dbReference type="ARBA" id="ARBA00023295"/>
    </source>
</evidence>
<evidence type="ECO:0000256" key="3">
    <source>
        <dbReference type="ARBA" id="ARBA00022512"/>
    </source>
</evidence>
<evidence type="ECO:0000313" key="11">
    <source>
        <dbReference type="EMBL" id="KAF9612979.1"/>
    </source>
</evidence>
<keyword evidence="10" id="KW-0732">Signal</keyword>
<keyword evidence="7" id="KW-0961">Cell wall biogenesis/degradation</keyword>
<evidence type="ECO:0000313" key="12">
    <source>
        <dbReference type="Proteomes" id="UP000631114"/>
    </source>
</evidence>
<feature type="chain" id="PRO_5032569536" description="Polygalacturonase" evidence="10">
    <location>
        <begin position="25"/>
        <end position="395"/>
    </location>
</feature>
<dbReference type="PROSITE" id="PS00502">
    <property type="entry name" value="POLYGALACTURONASE"/>
    <property type="match status" value="1"/>
</dbReference>
<dbReference type="PANTHER" id="PTHR31375">
    <property type="match status" value="1"/>
</dbReference>
<evidence type="ECO:0000256" key="9">
    <source>
        <dbReference type="RuleBase" id="RU361169"/>
    </source>
</evidence>
<evidence type="ECO:0000256" key="7">
    <source>
        <dbReference type="ARBA" id="ARBA00023316"/>
    </source>
</evidence>
<sequence>MNTLNIVTPLTLLFILFFSSSTASTTVYNVVELGAKSDGKTDSTNAFIEAWTSACNSVGSATIIVPHGQFLVKNVIFDGKDCRNSDITISMEGATLVAPSDYNVMRKSENWIRFGKVKGVSIQGGTLDGRGTSLWDCKLADGKHCPDGTRSLKFSNCEDVKIEGLTSINSQKFHIVIYDSHNVKMHGVTIRASSDSPNTDGIHVESSTDVTINRADIGTGDDCISIGPGTKNLWMENIICGPGHGISIGSLGKRFNEQGVQNVTVKTATFTGTQSGVRIKTWAKPCNGFVKDVLFQDLMMNQVKNPILIDQHYCPHNKGCPTQVSGVKISQVTYSGIRGTSATQVAVKFDCSSKKPCSGIIMENVNLIYQNRPAQSSCSSIDGSAYGVIRPLSCL</sequence>
<dbReference type="InterPro" id="IPR012334">
    <property type="entry name" value="Pectin_lyas_fold"/>
</dbReference>
<proteinExistence type="inferred from homology"/>
<dbReference type="Proteomes" id="UP000631114">
    <property type="component" value="Unassembled WGS sequence"/>
</dbReference>
<name>A0A835I9W0_9MAGN</name>
<dbReference type="InterPro" id="IPR011050">
    <property type="entry name" value="Pectin_lyase_fold/virulence"/>
</dbReference>
<dbReference type="Pfam" id="PF00295">
    <property type="entry name" value="Glyco_hydro_28"/>
    <property type="match status" value="1"/>
</dbReference>
<dbReference type="OrthoDB" id="187139at2759"/>
<evidence type="ECO:0000256" key="4">
    <source>
        <dbReference type="ARBA" id="ARBA00022525"/>
    </source>
</evidence>
<keyword evidence="5 9" id="KW-0378">Hydrolase</keyword>
<dbReference type="GO" id="GO:0005975">
    <property type="term" value="P:carbohydrate metabolic process"/>
    <property type="evidence" value="ECO:0007669"/>
    <property type="project" value="InterPro"/>
</dbReference>
<dbReference type="SUPFAM" id="SSF51126">
    <property type="entry name" value="Pectin lyase-like"/>
    <property type="match status" value="1"/>
</dbReference>
<keyword evidence="6 9" id="KW-0326">Glycosidase</keyword>
<keyword evidence="12" id="KW-1185">Reference proteome</keyword>
<evidence type="ECO:0000256" key="2">
    <source>
        <dbReference type="ARBA" id="ARBA00008834"/>
    </source>
</evidence>
<dbReference type="InterPro" id="IPR000743">
    <property type="entry name" value="Glyco_hydro_28"/>
</dbReference>
<reference evidence="11 12" key="1">
    <citation type="submission" date="2020-10" db="EMBL/GenBank/DDBJ databases">
        <title>The Coptis chinensis genome and diversification of protoberbering-type alkaloids.</title>
        <authorList>
            <person name="Wang B."/>
            <person name="Shu S."/>
            <person name="Song C."/>
            <person name="Liu Y."/>
        </authorList>
    </citation>
    <scope>NUCLEOTIDE SEQUENCE [LARGE SCALE GENOMIC DNA]</scope>
    <source>
        <strain evidence="11">HL-2020</strain>
        <tissue evidence="11">Leaf</tissue>
    </source>
</reference>
<evidence type="ECO:0000256" key="1">
    <source>
        <dbReference type="ARBA" id="ARBA00004191"/>
    </source>
</evidence>
<dbReference type="SMART" id="SM00710">
    <property type="entry name" value="PbH1"/>
    <property type="match status" value="5"/>
</dbReference>
<dbReference type="Gene3D" id="2.160.20.10">
    <property type="entry name" value="Single-stranded right-handed beta-helix, Pectin lyase-like"/>
    <property type="match status" value="1"/>
</dbReference>
<dbReference type="FunFam" id="2.160.20.10:FF:000004">
    <property type="entry name" value="Pectin lyase-like superfamily protein"/>
    <property type="match status" value="1"/>
</dbReference>
<comment type="subcellular location">
    <subcellularLocation>
        <location evidence="1">Secreted</location>
        <location evidence="1">Cell wall</location>
    </subcellularLocation>
</comment>
<dbReference type="EMBL" id="JADFTS010000003">
    <property type="protein sequence ID" value="KAF9612979.1"/>
    <property type="molecule type" value="Genomic_DNA"/>
</dbReference>
<keyword evidence="3" id="KW-0134">Cell wall</keyword>
<feature type="signal peptide" evidence="10">
    <location>
        <begin position="1"/>
        <end position="24"/>
    </location>
</feature>
<organism evidence="11 12">
    <name type="scientific">Coptis chinensis</name>
    <dbReference type="NCBI Taxonomy" id="261450"/>
    <lineage>
        <taxon>Eukaryota</taxon>
        <taxon>Viridiplantae</taxon>
        <taxon>Streptophyta</taxon>
        <taxon>Embryophyta</taxon>
        <taxon>Tracheophyta</taxon>
        <taxon>Spermatophyta</taxon>
        <taxon>Magnoliopsida</taxon>
        <taxon>Ranunculales</taxon>
        <taxon>Ranunculaceae</taxon>
        <taxon>Coptidoideae</taxon>
        <taxon>Coptis</taxon>
    </lineage>
</organism>
<evidence type="ECO:0000256" key="10">
    <source>
        <dbReference type="SAM" id="SignalP"/>
    </source>
</evidence>
<feature type="active site" evidence="8">
    <location>
        <position position="244"/>
    </location>
</feature>
<dbReference type="GO" id="GO:0004650">
    <property type="term" value="F:polygalacturonase activity"/>
    <property type="evidence" value="ECO:0007669"/>
    <property type="project" value="InterPro"/>
</dbReference>
<evidence type="ECO:0000256" key="8">
    <source>
        <dbReference type="PROSITE-ProRule" id="PRU10052"/>
    </source>
</evidence>
<gene>
    <name evidence="11" type="ORF">IFM89_004782</name>
</gene>
<comment type="similarity">
    <text evidence="2 9">Belongs to the glycosyl hydrolase 28 family.</text>
</comment>
<dbReference type="AlphaFoldDB" id="A0A835I9W0"/>
<protein>
    <recommendedName>
        <fullName evidence="13">Polygalacturonase</fullName>
    </recommendedName>
</protein>